<dbReference type="Proteomes" id="UP000322225">
    <property type="component" value="Chromosome 8"/>
</dbReference>
<feature type="region of interest" description="Disordered" evidence="1">
    <location>
        <begin position="350"/>
        <end position="441"/>
    </location>
</feature>
<accession>A0A5M6BVE6</accession>
<dbReference type="KEGG" id="ksn:43591497"/>
<feature type="compositionally biased region" description="Low complexity" evidence="1">
    <location>
        <begin position="190"/>
        <end position="212"/>
    </location>
</feature>
<evidence type="ECO:0000313" key="2">
    <source>
        <dbReference type="EMBL" id="WWD20336.1"/>
    </source>
</evidence>
<dbReference type="GeneID" id="43591497"/>
<sequence length="441" mass="46003">MDDDDFEDLLRDTGDPDVVLEDSPVKASNTLSSKNQNHTESMAMPSENELRLGRRVLELEKERDALGAEIIILKARLPPPTPTIPIPASTTSSANTEPIEIPPALLPLLAALRTHIAELTRDNQALRFTFLGHSAPRRREGPIRTGSGLTPVVATSTTVAIAPPAQVASMKSPAGGIASSSKMTLDVPMTPSLSDDSKLSPTTTTSTGAPTGAGSGEMATTTTASSFRGVDLDKVVERVKELVLENEELGEMVLEAGRAGNEAWEKALEESKAVIASLDSDLTHHLSLVQSLRAELSTYKPQAHVRSTVPDSDRFTSLEATTSKLASTGFTSPTGSIPSAPRASIRGAAAGGRGFARGGRMSGVPAAPRSGQIPSQSGGKGMNGNGNVNASGNGHGGIRILGQGQGQGGEIAQRSSPGPALGQSSTQAGRKEDERGYKRRR</sequence>
<feature type="region of interest" description="Disordered" evidence="1">
    <location>
        <begin position="1"/>
        <end position="47"/>
    </location>
</feature>
<evidence type="ECO:0000256" key="1">
    <source>
        <dbReference type="SAM" id="MobiDB-lite"/>
    </source>
</evidence>
<evidence type="ECO:0000313" key="3">
    <source>
        <dbReference type="Proteomes" id="UP000322225"/>
    </source>
</evidence>
<dbReference type="AlphaFoldDB" id="A0A5M6BVE6"/>
<feature type="compositionally biased region" description="Gly residues" evidence="1">
    <location>
        <begin position="350"/>
        <end position="361"/>
    </location>
</feature>
<proteinExistence type="predicted"/>
<dbReference type="EMBL" id="CP144058">
    <property type="protein sequence ID" value="WWD20336.1"/>
    <property type="molecule type" value="Genomic_DNA"/>
</dbReference>
<gene>
    <name evidence="2" type="ORF">CI109_104812</name>
</gene>
<dbReference type="RefSeq" id="XP_031858443.1">
    <property type="nucleotide sequence ID" value="XM_032007329.1"/>
</dbReference>
<feature type="compositionally biased region" description="Polar residues" evidence="1">
    <location>
        <begin position="26"/>
        <end position="40"/>
    </location>
</feature>
<feature type="region of interest" description="Disordered" evidence="1">
    <location>
        <begin position="170"/>
        <end position="220"/>
    </location>
</feature>
<reference evidence="2" key="1">
    <citation type="submission" date="2017-08" db="EMBL/GenBank/DDBJ databases">
        <authorList>
            <person name="Cuomo C."/>
            <person name="Billmyre B."/>
            <person name="Heitman J."/>
        </authorList>
    </citation>
    <scope>NUCLEOTIDE SEQUENCE</scope>
    <source>
        <strain evidence="2">CBS 12478</strain>
    </source>
</reference>
<dbReference type="OrthoDB" id="2576031at2759"/>
<reference evidence="2" key="2">
    <citation type="submission" date="2024-01" db="EMBL/GenBank/DDBJ databases">
        <title>Comparative genomics of Cryptococcus and Kwoniella reveals pathogenesis evolution and contrasting modes of karyotype evolution via chromosome fusion or intercentromeric recombination.</title>
        <authorList>
            <person name="Coelho M.A."/>
            <person name="David-Palma M."/>
            <person name="Shea T."/>
            <person name="Bowers K."/>
            <person name="McGinley-Smith S."/>
            <person name="Mohammad A.W."/>
            <person name="Gnirke A."/>
            <person name="Yurkov A.M."/>
            <person name="Nowrousian M."/>
            <person name="Sun S."/>
            <person name="Cuomo C.A."/>
            <person name="Heitman J."/>
        </authorList>
    </citation>
    <scope>NUCLEOTIDE SEQUENCE</scope>
    <source>
        <strain evidence="2">CBS 12478</strain>
    </source>
</reference>
<keyword evidence="3" id="KW-1185">Reference proteome</keyword>
<feature type="compositionally biased region" description="Gly residues" evidence="1">
    <location>
        <begin position="393"/>
        <end position="409"/>
    </location>
</feature>
<name>A0A5M6BVE6_9TREE</name>
<organism evidence="2 3">
    <name type="scientific">Kwoniella shandongensis</name>
    <dbReference type="NCBI Taxonomy" id="1734106"/>
    <lineage>
        <taxon>Eukaryota</taxon>
        <taxon>Fungi</taxon>
        <taxon>Dikarya</taxon>
        <taxon>Basidiomycota</taxon>
        <taxon>Agaricomycotina</taxon>
        <taxon>Tremellomycetes</taxon>
        <taxon>Tremellales</taxon>
        <taxon>Cryptococcaceae</taxon>
        <taxon>Kwoniella</taxon>
    </lineage>
</organism>
<protein>
    <submittedName>
        <fullName evidence="2">Uncharacterized protein</fullName>
    </submittedName>
</protein>
<feature type="compositionally biased region" description="Basic and acidic residues" evidence="1">
    <location>
        <begin position="429"/>
        <end position="441"/>
    </location>
</feature>